<gene>
    <name evidence="2" type="ORF">UA74_23035</name>
</gene>
<dbReference type="Proteomes" id="UP000185511">
    <property type="component" value="Chromosome"/>
</dbReference>
<evidence type="ECO:0000313" key="3">
    <source>
        <dbReference type="Proteomes" id="UP000185511"/>
    </source>
</evidence>
<reference evidence="3" key="1">
    <citation type="submission" date="2016-06" db="EMBL/GenBank/DDBJ databases">
        <title>Complete genome sequence of Actinoalloteichus fjordicus DSM 46855 (=ADI127-17), type strain of the new species Actinoalloteichus fjordicus.</title>
        <authorList>
            <person name="Ruckert C."/>
            <person name="Nouioui I."/>
            <person name="Willmese J."/>
            <person name="van Wezel G."/>
            <person name="Klenk H.-P."/>
            <person name="Kalinowski J."/>
            <person name="Zotchev S.B."/>
        </authorList>
    </citation>
    <scope>NUCLEOTIDE SEQUENCE [LARGE SCALE GENOMIC DNA]</scope>
    <source>
        <strain evidence="3">ADI127-7</strain>
    </source>
</reference>
<dbReference type="KEGG" id="acad:UA74_23035"/>
<organism evidence="2 3">
    <name type="scientific">Actinoalloteichus fjordicus</name>
    <dbReference type="NCBI Taxonomy" id="1612552"/>
    <lineage>
        <taxon>Bacteria</taxon>
        <taxon>Bacillati</taxon>
        <taxon>Actinomycetota</taxon>
        <taxon>Actinomycetes</taxon>
        <taxon>Pseudonocardiales</taxon>
        <taxon>Pseudonocardiaceae</taxon>
        <taxon>Actinoalloteichus</taxon>
    </lineage>
</organism>
<dbReference type="EMBL" id="CP016076">
    <property type="protein sequence ID" value="APU16625.1"/>
    <property type="molecule type" value="Genomic_DNA"/>
</dbReference>
<evidence type="ECO:0000313" key="2">
    <source>
        <dbReference type="EMBL" id="APU16625.1"/>
    </source>
</evidence>
<accession>A0AAC9PU22</accession>
<feature type="region of interest" description="Disordered" evidence="1">
    <location>
        <begin position="93"/>
        <end position="136"/>
    </location>
</feature>
<feature type="compositionally biased region" description="Low complexity" evidence="1">
    <location>
        <begin position="107"/>
        <end position="118"/>
    </location>
</feature>
<evidence type="ECO:0000256" key="1">
    <source>
        <dbReference type="SAM" id="MobiDB-lite"/>
    </source>
</evidence>
<proteinExistence type="predicted"/>
<protein>
    <submittedName>
        <fullName evidence="2">Uncharacterized protein</fullName>
    </submittedName>
</protein>
<dbReference type="RefSeq" id="WP_157442316.1">
    <property type="nucleotide sequence ID" value="NZ_CP016076.1"/>
</dbReference>
<sequence>MHPGIYASGLLLLSGLALVRCARSQPDDASSPNSVAAILARCAAEELRRSQAVLPHSGGLPAVWIALPRTPIPTATHHPVTHDTGTRRVAATSQAAGQATVGREARGTTPGRRATTTARCRHRHPSPSAAPMYRPRPEPTGYVFAFAGSLPVAGFREAA</sequence>
<name>A0AAC9PU22_9PSEU</name>
<keyword evidence="3" id="KW-1185">Reference proteome</keyword>
<dbReference type="AlphaFoldDB" id="A0AAC9PU22"/>